<dbReference type="AlphaFoldDB" id="A0A7Z0LS34"/>
<comment type="caution">
    <text evidence="3">The sequence shown here is derived from an EMBL/GenBank/DDBJ whole genome shotgun (WGS) entry which is preliminary data.</text>
</comment>
<keyword evidence="2" id="KW-0732">Signal</keyword>
<evidence type="ECO:0000256" key="2">
    <source>
        <dbReference type="SAM" id="SignalP"/>
    </source>
</evidence>
<dbReference type="Gene3D" id="3.40.190.10">
    <property type="entry name" value="Periplasmic binding protein-like II"/>
    <property type="match status" value="1"/>
</dbReference>
<protein>
    <submittedName>
        <fullName evidence="3">Tripartite tricarboxylate transporter substrate binding protein</fullName>
    </submittedName>
</protein>
<dbReference type="Pfam" id="PF03401">
    <property type="entry name" value="TctC"/>
    <property type="match status" value="1"/>
</dbReference>
<dbReference type="InterPro" id="IPR005064">
    <property type="entry name" value="BUG"/>
</dbReference>
<dbReference type="Proteomes" id="UP000526892">
    <property type="component" value="Unassembled WGS sequence"/>
</dbReference>
<keyword evidence="4" id="KW-1185">Reference proteome</keyword>
<name>A0A7Z0LS34_9GAMM</name>
<sequence length="333" mass="35560">MIIKPSFKYLTLLALPLATLTTFASTASAFEPKGKVECIAPSDPGGGWDFTCRSVGNVMQELDIVPANVQTINMAGAGGGVAFAHTVSKRAGDDHLLVAASTATTTRLAQGQFPGLTADQVNWIGALGADYGIIAVAADSEIDDLNELMESLKEDPRSVKFAGGSAKGGWDYLKVLIAAQAADVENLPRIAYLSYNNGGEALTQVIGGHVDAFTGDITEAQGFMESGDLRVLAVLSEERLPGDLADIPTAREQGIDAIGPNWRGFYMPADVSEEAEAYWTDAMDTIYESEEWQDVMAQNGLMPFHMTAGEFEAFVLNQINDIEQLSKDIGLIQ</sequence>
<comment type="similarity">
    <text evidence="1">Belongs to the UPF0065 (bug) family.</text>
</comment>
<organism evidence="3 4">
    <name type="scientific">Vreelandella glaciei</name>
    <dbReference type="NCBI Taxonomy" id="186761"/>
    <lineage>
        <taxon>Bacteria</taxon>
        <taxon>Pseudomonadati</taxon>
        <taxon>Pseudomonadota</taxon>
        <taxon>Gammaproteobacteria</taxon>
        <taxon>Oceanospirillales</taxon>
        <taxon>Halomonadaceae</taxon>
        <taxon>Vreelandella</taxon>
    </lineage>
</organism>
<dbReference type="PANTHER" id="PTHR42928">
    <property type="entry name" value="TRICARBOXYLATE-BINDING PROTEIN"/>
    <property type="match status" value="1"/>
</dbReference>
<feature type="signal peptide" evidence="2">
    <location>
        <begin position="1"/>
        <end position="29"/>
    </location>
</feature>
<dbReference type="PANTHER" id="PTHR42928:SF3">
    <property type="entry name" value="UPF0065 PROTEIN YFLP"/>
    <property type="match status" value="1"/>
</dbReference>
<dbReference type="RefSeq" id="WP_179915638.1">
    <property type="nucleotide sequence ID" value="NZ_JACCDE010000008.1"/>
</dbReference>
<evidence type="ECO:0000313" key="3">
    <source>
        <dbReference type="EMBL" id="NYS77532.1"/>
    </source>
</evidence>
<dbReference type="PIRSF" id="PIRSF017082">
    <property type="entry name" value="YflP"/>
    <property type="match status" value="1"/>
</dbReference>
<feature type="chain" id="PRO_5031014277" evidence="2">
    <location>
        <begin position="30"/>
        <end position="333"/>
    </location>
</feature>
<dbReference type="EMBL" id="JACCDE010000008">
    <property type="protein sequence ID" value="NYS77532.1"/>
    <property type="molecule type" value="Genomic_DNA"/>
</dbReference>
<dbReference type="InterPro" id="IPR042100">
    <property type="entry name" value="Bug_dom1"/>
</dbReference>
<evidence type="ECO:0000313" key="4">
    <source>
        <dbReference type="Proteomes" id="UP000526892"/>
    </source>
</evidence>
<dbReference type="SUPFAM" id="SSF53850">
    <property type="entry name" value="Periplasmic binding protein-like II"/>
    <property type="match status" value="1"/>
</dbReference>
<dbReference type="Gene3D" id="3.40.190.150">
    <property type="entry name" value="Bordetella uptake gene, domain 1"/>
    <property type="match status" value="1"/>
</dbReference>
<accession>A0A7Z0LS34</accession>
<reference evidence="3 4" key="1">
    <citation type="journal article" date="2003" name="Extremophiles">
        <title>Halomonas glaciei sp. nov. isolated from fast ice of Adelie Land, Antarctica.</title>
        <authorList>
            <person name="Reddy G.S."/>
            <person name="Raghavan P.U."/>
            <person name="Sarita N.B."/>
            <person name="Prakash J.S."/>
            <person name="Nagesh N."/>
            <person name="Delille D."/>
            <person name="Shivaji S."/>
        </authorList>
    </citation>
    <scope>NUCLEOTIDE SEQUENCE [LARGE SCALE GENOMIC DNA]</scope>
    <source>
        <strain evidence="3 4">DD39</strain>
    </source>
</reference>
<gene>
    <name evidence="3" type="ORF">HZS80_07345</name>
</gene>
<dbReference type="CDD" id="cd07012">
    <property type="entry name" value="PBP2_Bug_TTT"/>
    <property type="match status" value="1"/>
</dbReference>
<evidence type="ECO:0000256" key="1">
    <source>
        <dbReference type="ARBA" id="ARBA00006987"/>
    </source>
</evidence>
<proteinExistence type="inferred from homology"/>